<organism evidence="2 3">
    <name type="scientific">Streptomyces luteolus</name>
    <dbReference type="NCBI Taxonomy" id="3043615"/>
    <lineage>
        <taxon>Bacteria</taxon>
        <taxon>Bacillati</taxon>
        <taxon>Actinomycetota</taxon>
        <taxon>Actinomycetes</taxon>
        <taxon>Kitasatosporales</taxon>
        <taxon>Streptomycetaceae</taxon>
        <taxon>Streptomyces</taxon>
    </lineage>
</organism>
<evidence type="ECO:0000313" key="3">
    <source>
        <dbReference type="Proteomes" id="UP001237105"/>
    </source>
</evidence>
<keyword evidence="1" id="KW-1133">Transmembrane helix</keyword>
<dbReference type="Proteomes" id="UP001237105">
    <property type="component" value="Unassembled WGS sequence"/>
</dbReference>
<reference evidence="2 3" key="1">
    <citation type="submission" date="2023-05" db="EMBL/GenBank/DDBJ databases">
        <title>Draft genome sequence of Streptomyces sp. B-S-A12 isolated from a cave soil in Thailand.</title>
        <authorList>
            <person name="Chamroensaksri N."/>
            <person name="Muangham S."/>
        </authorList>
    </citation>
    <scope>NUCLEOTIDE SEQUENCE [LARGE SCALE GENOMIC DNA]</scope>
    <source>
        <strain evidence="2 3">B-S-A12</strain>
    </source>
</reference>
<keyword evidence="1" id="KW-0812">Transmembrane</keyword>
<comment type="caution">
    <text evidence="2">The sequence shown here is derived from an EMBL/GenBank/DDBJ whole genome shotgun (WGS) entry which is preliminary data.</text>
</comment>
<feature type="transmembrane region" description="Helical" evidence="1">
    <location>
        <begin position="67"/>
        <end position="92"/>
    </location>
</feature>
<name>A0ABT6SRA3_9ACTN</name>
<protein>
    <recommendedName>
        <fullName evidence="4">Vegetative cell wall protein gp1</fullName>
    </recommendedName>
</protein>
<evidence type="ECO:0008006" key="4">
    <source>
        <dbReference type="Google" id="ProtNLM"/>
    </source>
</evidence>
<gene>
    <name evidence="2" type="ORF">QIT00_04220</name>
</gene>
<dbReference type="EMBL" id="JASCIS010000003">
    <property type="protein sequence ID" value="MDI3417775.1"/>
    <property type="molecule type" value="Genomic_DNA"/>
</dbReference>
<proteinExistence type="predicted"/>
<dbReference type="RefSeq" id="WP_282533689.1">
    <property type="nucleotide sequence ID" value="NZ_JASCIS010000003.1"/>
</dbReference>
<keyword evidence="1" id="KW-0472">Membrane</keyword>
<sequence>MNPLLTTLGSKLTERWLNLLVLPGALFLAATALGATLGHRHWRDLDLLRTTLDDLAARPALERPGTAALLVALALLAAAAASLAAQFLGGAIERHWLRHPRGPLTRALTERRRRRWAARDAKVDQALRQTVAHTDPGACDESPHPDSPSARALARLQARIEHRDRVALRNPARPTWYGDRMQTTADRVADAYGVDLAALWPRLWLTLPEPAVRQLQSVGDSFSAAARLAAWAVAYALLACWWWPAALVAVGCAAVARTRAHTALDALAELIEAAVDVHGRELAARVGLLAPESTGRLGPETGDLLSELFRKAE</sequence>
<accession>A0ABT6SRA3</accession>
<evidence type="ECO:0000256" key="1">
    <source>
        <dbReference type="SAM" id="Phobius"/>
    </source>
</evidence>
<evidence type="ECO:0000313" key="2">
    <source>
        <dbReference type="EMBL" id="MDI3417775.1"/>
    </source>
</evidence>
<keyword evidence="3" id="KW-1185">Reference proteome</keyword>